<dbReference type="GO" id="GO:0051123">
    <property type="term" value="P:RNA polymerase II preinitiation complex assembly"/>
    <property type="evidence" value="ECO:0007669"/>
    <property type="project" value="TreeGrafter"/>
</dbReference>
<dbReference type="CDD" id="cd07981">
    <property type="entry name" value="HFD_TAF12"/>
    <property type="match status" value="1"/>
</dbReference>
<keyword evidence="3" id="KW-0805">Transcription regulation</keyword>
<comment type="caution">
    <text evidence="8">The sequence shown here is derived from an EMBL/GenBank/DDBJ whole genome shotgun (WGS) entry which is preliminary data.</text>
</comment>
<dbReference type="GO" id="GO:0046982">
    <property type="term" value="F:protein heterodimerization activity"/>
    <property type="evidence" value="ECO:0007669"/>
    <property type="project" value="InterPro"/>
</dbReference>
<dbReference type="GO" id="GO:0003677">
    <property type="term" value="F:DNA binding"/>
    <property type="evidence" value="ECO:0007669"/>
    <property type="project" value="TreeGrafter"/>
</dbReference>
<evidence type="ECO:0000313" key="9">
    <source>
        <dbReference type="Proteomes" id="UP000243975"/>
    </source>
</evidence>
<feature type="region of interest" description="Disordered" evidence="6">
    <location>
        <begin position="386"/>
        <end position="424"/>
    </location>
</feature>
<name>A0A118JXY3_CYNCS</name>
<dbReference type="GO" id="GO:0005669">
    <property type="term" value="C:transcription factor TFIID complex"/>
    <property type="evidence" value="ECO:0007669"/>
    <property type="project" value="InterPro"/>
</dbReference>
<keyword evidence="5" id="KW-0539">Nucleus</keyword>
<dbReference type="GO" id="GO:0017025">
    <property type="term" value="F:TBP-class protein binding"/>
    <property type="evidence" value="ECO:0007669"/>
    <property type="project" value="TreeGrafter"/>
</dbReference>
<protein>
    <submittedName>
        <fullName evidence="8">Histone-fold</fullName>
    </submittedName>
</protein>
<organism evidence="8 9">
    <name type="scientific">Cynara cardunculus var. scolymus</name>
    <name type="common">Globe artichoke</name>
    <name type="synonym">Cynara scolymus</name>
    <dbReference type="NCBI Taxonomy" id="59895"/>
    <lineage>
        <taxon>Eukaryota</taxon>
        <taxon>Viridiplantae</taxon>
        <taxon>Streptophyta</taxon>
        <taxon>Embryophyta</taxon>
        <taxon>Tracheophyta</taxon>
        <taxon>Spermatophyta</taxon>
        <taxon>Magnoliopsida</taxon>
        <taxon>eudicotyledons</taxon>
        <taxon>Gunneridae</taxon>
        <taxon>Pentapetalae</taxon>
        <taxon>asterids</taxon>
        <taxon>campanulids</taxon>
        <taxon>Asterales</taxon>
        <taxon>Asteraceae</taxon>
        <taxon>Carduoideae</taxon>
        <taxon>Cardueae</taxon>
        <taxon>Carduinae</taxon>
        <taxon>Cynara</taxon>
    </lineage>
</organism>
<feature type="compositionally biased region" description="Low complexity" evidence="6">
    <location>
        <begin position="44"/>
        <end position="63"/>
    </location>
</feature>
<comment type="subcellular location">
    <subcellularLocation>
        <location evidence="1">Nucleus</location>
    </subcellularLocation>
</comment>
<dbReference type="Gramene" id="KVH97942">
    <property type="protein sequence ID" value="KVH97942"/>
    <property type="gene ID" value="Ccrd_023860"/>
</dbReference>
<feature type="compositionally biased region" description="Low complexity" evidence="6">
    <location>
        <begin position="140"/>
        <end position="159"/>
    </location>
</feature>
<dbReference type="Gene3D" id="1.10.20.10">
    <property type="entry name" value="Histone, subunit A"/>
    <property type="match status" value="1"/>
</dbReference>
<evidence type="ECO:0000256" key="6">
    <source>
        <dbReference type="SAM" id="MobiDB-lite"/>
    </source>
</evidence>
<dbReference type="SUPFAM" id="SSF47113">
    <property type="entry name" value="Histone-fold"/>
    <property type="match status" value="1"/>
</dbReference>
<feature type="domain" description="Transcription initiation factor TFIID subunit 12" evidence="7">
    <location>
        <begin position="288"/>
        <end position="347"/>
    </location>
</feature>
<dbReference type="InterPro" id="IPR009072">
    <property type="entry name" value="Histone-fold"/>
</dbReference>
<dbReference type="GO" id="GO:0000124">
    <property type="term" value="C:SAGA complex"/>
    <property type="evidence" value="ECO:0007669"/>
    <property type="project" value="InterPro"/>
</dbReference>
<reference evidence="8 9" key="1">
    <citation type="journal article" date="2016" name="Sci. Rep.">
        <title>The genome sequence of the outbreeding globe artichoke constructed de novo incorporating a phase-aware low-pass sequencing strategy of F1 progeny.</title>
        <authorList>
            <person name="Scaglione D."/>
            <person name="Reyes-Chin-Wo S."/>
            <person name="Acquadro A."/>
            <person name="Froenicke L."/>
            <person name="Portis E."/>
            <person name="Beitel C."/>
            <person name="Tirone M."/>
            <person name="Mauro R."/>
            <person name="Lo Monaco A."/>
            <person name="Mauromicale G."/>
            <person name="Faccioli P."/>
            <person name="Cattivelli L."/>
            <person name="Rieseberg L."/>
            <person name="Michelmore R."/>
            <person name="Lanteri S."/>
        </authorList>
    </citation>
    <scope>NUCLEOTIDE SEQUENCE [LARGE SCALE GENOMIC DNA]</scope>
    <source>
        <strain evidence="8">2C</strain>
    </source>
</reference>
<dbReference type="Proteomes" id="UP000243975">
    <property type="component" value="Unassembled WGS sequence"/>
</dbReference>
<feature type="compositionally biased region" description="Polar residues" evidence="6">
    <location>
        <begin position="96"/>
        <end position="110"/>
    </location>
</feature>
<dbReference type="PANTHER" id="PTHR12264:SF26">
    <property type="entry name" value="TRANSCRIPTION INITIATION FACTOR TFIID SUBUNIT 12B"/>
    <property type="match status" value="1"/>
</dbReference>
<evidence type="ECO:0000256" key="3">
    <source>
        <dbReference type="ARBA" id="ARBA00023015"/>
    </source>
</evidence>
<dbReference type="InterPro" id="IPR037794">
    <property type="entry name" value="TAF12"/>
</dbReference>
<keyword evidence="4" id="KW-0804">Transcription</keyword>
<feature type="compositionally biased region" description="Polar residues" evidence="6">
    <location>
        <begin position="396"/>
        <end position="414"/>
    </location>
</feature>
<proteinExistence type="inferred from homology"/>
<dbReference type="EMBL" id="LEKV01003815">
    <property type="protein sequence ID" value="KVH97942.1"/>
    <property type="molecule type" value="Genomic_DNA"/>
</dbReference>
<dbReference type="PANTHER" id="PTHR12264">
    <property type="entry name" value="TRANSCRIPTION INITIATION FACTOR TFIID SUBUNIT 12"/>
    <property type="match status" value="1"/>
</dbReference>
<dbReference type="AlphaFoldDB" id="A0A118JXY3"/>
<dbReference type="InterPro" id="IPR003228">
    <property type="entry name" value="TFIID_TAF12_dom"/>
</dbReference>
<feature type="compositionally biased region" description="Polar residues" evidence="6">
    <location>
        <begin position="1"/>
        <end position="43"/>
    </location>
</feature>
<evidence type="ECO:0000259" key="7">
    <source>
        <dbReference type="Pfam" id="PF03847"/>
    </source>
</evidence>
<evidence type="ECO:0000256" key="2">
    <source>
        <dbReference type="ARBA" id="ARBA00007530"/>
    </source>
</evidence>
<feature type="region of interest" description="Disordered" evidence="6">
    <location>
        <begin position="138"/>
        <end position="159"/>
    </location>
</feature>
<evidence type="ECO:0000256" key="5">
    <source>
        <dbReference type="ARBA" id="ARBA00023242"/>
    </source>
</evidence>
<keyword evidence="9" id="KW-1185">Reference proteome</keyword>
<gene>
    <name evidence="8" type="ORF">Ccrd_023860</name>
</gene>
<evidence type="ECO:0000256" key="1">
    <source>
        <dbReference type="ARBA" id="ARBA00004123"/>
    </source>
</evidence>
<sequence length="424" mass="46854">MADNSSSSPIQSTITNATTPMDQQQPHQSISQNLPSSIDSSINQITSTPSLSSQQQQIPQVSSSNVLSQQQQLLQQQQQQQQSNLMTTPNFQIHQQGLQRSPSMSRLNHMQQQQQQQQQYNLTAGNAARIYGQMNFASSQQQLPQQQQQQQQTQNQQIGQMGNATLTRSALMGQTGHLTMLPGQAAAAAQLNLQSQLLASPRQKAGLVQGSQFHPGNTPGQSLQGIQMGMNMMGSYNLNSQIRANGSLAFTQQRINQGQMRPQLTQQNALASSQAQSLSRTSFMNSQLSALDPNATLDPEVEDLLLMLADEFIDSVTTFGATLAKHRNSSIVESKDVLLHLEKNYKLTIPGFSSEERKQEQNHIQGLMENSYSETNMTNNSKEVVVTRQDHPRNQFGGNQQSRPSPSSDQLNPHSQHKQGFDGY</sequence>
<evidence type="ECO:0000313" key="8">
    <source>
        <dbReference type="EMBL" id="KVH97942.1"/>
    </source>
</evidence>
<accession>A0A118JXY3</accession>
<comment type="similarity">
    <text evidence="2">Belongs to the TAF12 family.</text>
</comment>
<feature type="region of interest" description="Disordered" evidence="6">
    <location>
        <begin position="96"/>
        <end position="120"/>
    </location>
</feature>
<dbReference type="OMA" id="MAIERTY"/>
<dbReference type="Pfam" id="PF03847">
    <property type="entry name" value="TFIID_20kDa"/>
    <property type="match status" value="1"/>
</dbReference>
<evidence type="ECO:0000256" key="4">
    <source>
        <dbReference type="ARBA" id="ARBA00023163"/>
    </source>
</evidence>
<dbReference type="STRING" id="59895.A0A118JXY3"/>
<feature type="region of interest" description="Disordered" evidence="6">
    <location>
        <begin position="1"/>
        <end position="63"/>
    </location>
</feature>